<evidence type="ECO:0000259" key="3">
    <source>
        <dbReference type="SMART" id="SM00900"/>
    </source>
</evidence>
<evidence type="ECO:0000313" key="5">
    <source>
        <dbReference type="Proteomes" id="UP000317573"/>
    </source>
</evidence>
<dbReference type="SMART" id="SM00900">
    <property type="entry name" value="FMN_bind"/>
    <property type="match status" value="1"/>
</dbReference>
<reference evidence="4 5" key="1">
    <citation type="submission" date="2019-07" db="EMBL/GenBank/DDBJ databases">
        <title>Genome sequencing of lignin-degrading bacterial isolates.</title>
        <authorList>
            <person name="Gladden J."/>
        </authorList>
    </citation>
    <scope>NUCLEOTIDE SEQUENCE [LARGE SCALE GENOMIC DNA]</scope>
    <source>
        <strain evidence="4 5">J45</strain>
    </source>
</reference>
<feature type="domain" description="FMN-binding" evidence="3">
    <location>
        <begin position="67"/>
        <end position="150"/>
    </location>
</feature>
<evidence type="ECO:0000313" key="4">
    <source>
        <dbReference type="EMBL" id="TWH16078.1"/>
    </source>
</evidence>
<accession>A0A562E310</accession>
<dbReference type="RefSeq" id="WP_145692149.1">
    <property type="nucleotide sequence ID" value="NZ_VLJT01000027.1"/>
</dbReference>
<evidence type="ECO:0000256" key="2">
    <source>
        <dbReference type="SAM" id="SignalP"/>
    </source>
</evidence>
<name>A0A562E310_RHORH</name>
<gene>
    <name evidence="4" type="ORF">L618_002900000140</name>
</gene>
<feature type="signal peptide" evidence="2">
    <location>
        <begin position="1"/>
        <end position="24"/>
    </location>
</feature>
<feature type="compositionally biased region" description="Low complexity" evidence="1">
    <location>
        <begin position="27"/>
        <end position="60"/>
    </location>
</feature>
<evidence type="ECO:0000256" key="1">
    <source>
        <dbReference type="SAM" id="MobiDB-lite"/>
    </source>
</evidence>
<comment type="caution">
    <text evidence="4">The sequence shown here is derived from an EMBL/GenBank/DDBJ whole genome shotgun (WGS) entry which is preliminary data.</text>
</comment>
<dbReference type="InterPro" id="IPR007329">
    <property type="entry name" value="FMN-bd"/>
</dbReference>
<dbReference type="EMBL" id="VLJT01000027">
    <property type="protein sequence ID" value="TWH16078.1"/>
    <property type="molecule type" value="Genomic_DNA"/>
</dbReference>
<protein>
    <recommendedName>
        <fullName evidence="3">FMN-binding domain-containing protein</fullName>
    </recommendedName>
</protein>
<dbReference type="GO" id="GO:0010181">
    <property type="term" value="F:FMN binding"/>
    <property type="evidence" value="ECO:0007669"/>
    <property type="project" value="InterPro"/>
</dbReference>
<dbReference type="Proteomes" id="UP000317573">
    <property type="component" value="Unassembled WGS sequence"/>
</dbReference>
<sequence length="154" mass="15742">MKHHILTRAAAGTAVSLAVIAPLAGCSSDDGSTQSSSTESSSTESSPSRASTNDTTYGDGTYTVRGVYGGAPSYMTITLALNGGTITDVVVEPMPENNDTSRGYQERFAAAAPDEVIGESIDDLEVDIIAGASGCADGFNDALAKIREEAATNN</sequence>
<proteinExistence type="predicted"/>
<keyword evidence="2" id="KW-0732">Signal</keyword>
<dbReference type="GO" id="GO:0016020">
    <property type="term" value="C:membrane"/>
    <property type="evidence" value="ECO:0007669"/>
    <property type="project" value="InterPro"/>
</dbReference>
<dbReference type="Gene3D" id="3.90.1010.20">
    <property type="match status" value="1"/>
</dbReference>
<feature type="region of interest" description="Disordered" evidence="1">
    <location>
        <begin position="26"/>
        <end position="60"/>
    </location>
</feature>
<dbReference type="AlphaFoldDB" id="A0A562E310"/>
<feature type="chain" id="PRO_5038939832" description="FMN-binding domain-containing protein" evidence="2">
    <location>
        <begin position="25"/>
        <end position="154"/>
    </location>
</feature>
<organism evidence="4 5">
    <name type="scientific">Rhodococcus rhodochrous J45</name>
    <dbReference type="NCBI Taxonomy" id="935266"/>
    <lineage>
        <taxon>Bacteria</taxon>
        <taxon>Bacillati</taxon>
        <taxon>Actinomycetota</taxon>
        <taxon>Actinomycetes</taxon>
        <taxon>Mycobacteriales</taxon>
        <taxon>Nocardiaceae</taxon>
        <taxon>Rhodococcus</taxon>
    </lineage>
</organism>